<evidence type="ECO:0000313" key="3">
    <source>
        <dbReference type="Proteomes" id="UP000317332"/>
    </source>
</evidence>
<reference evidence="2 3" key="1">
    <citation type="submission" date="2019-06" db="EMBL/GenBank/DDBJ databases">
        <title>Flavobacteriaceae Paucihalobacterium erythroidium CWB-1, complete genome.</title>
        <authorList>
            <person name="Wu S."/>
        </authorList>
    </citation>
    <scope>NUCLEOTIDE SEQUENCE [LARGE SCALE GENOMIC DNA]</scope>
    <source>
        <strain evidence="2 3">CWB-1</strain>
    </source>
</reference>
<keyword evidence="3" id="KW-1185">Reference proteome</keyword>
<dbReference type="OrthoDB" id="1140688at2"/>
<accession>A0A506PG56</accession>
<comment type="caution">
    <text evidence="2">The sequence shown here is derived from an EMBL/GenBank/DDBJ whole genome shotgun (WGS) entry which is preliminary data.</text>
</comment>
<feature type="chain" id="PRO_5021335589" evidence="1">
    <location>
        <begin position="22"/>
        <end position="594"/>
    </location>
</feature>
<name>A0A506PG56_9FLAO</name>
<evidence type="ECO:0000256" key="1">
    <source>
        <dbReference type="SAM" id="SignalP"/>
    </source>
</evidence>
<proteinExistence type="predicted"/>
<dbReference type="NCBIfam" id="TIGR04131">
    <property type="entry name" value="Bac_Flav_CTERM"/>
    <property type="match status" value="1"/>
</dbReference>
<feature type="signal peptide" evidence="1">
    <location>
        <begin position="1"/>
        <end position="21"/>
    </location>
</feature>
<dbReference type="Pfam" id="PF13585">
    <property type="entry name" value="CHU_C"/>
    <property type="match status" value="1"/>
</dbReference>
<dbReference type="AlphaFoldDB" id="A0A506PG56"/>
<dbReference type="Gene3D" id="2.60.40.10">
    <property type="entry name" value="Immunoglobulins"/>
    <property type="match status" value="1"/>
</dbReference>
<dbReference type="InterPro" id="IPR013783">
    <property type="entry name" value="Ig-like_fold"/>
</dbReference>
<protein>
    <submittedName>
        <fullName evidence="2">Gliding motility-associated C-terminal domain-containing protein</fullName>
    </submittedName>
</protein>
<evidence type="ECO:0000313" key="2">
    <source>
        <dbReference type="EMBL" id="TPV32851.1"/>
    </source>
</evidence>
<keyword evidence="1" id="KW-0732">Signal</keyword>
<dbReference type="InterPro" id="IPR026341">
    <property type="entry name" value="T9SS_type_B"/>
</dbReference>
<sequence length="594" mass="65538">MKWYQTLSVFLSLTVFSVVSAQDVSLYQQFNGRYDYTAIGNTMNTSENGPFSVCEILTTSSATLNLTNSQTIVAAYLYWAGSGPGDFEVQLNEVPISAERTFTNSLDASRIFFAAFAEVTNLVLDTGDGDYTLSNLDLTEVIAPYCPSGTNFAGWSIIIIFEDENLPLNQVNVYDGLQSVPNSLTITLDNLNVLDTEGAKIGFLAWEGDAALAVNETLSINGIALSNPPLNPINNAFNSTNSFTGSNELWNMDIDVYNIQNFINIGDDSAIIELTSGQDFVMINNIITVLNSQLPDATITINDVFTRCNIFDIEVEFEVFNLNSTDILPSGTPIAFYADDRLIGQSATNNDIAISASESGLITLTIPEDISPEFTLRIAVDDDGTGNGMVTELDESNNSISQLVALNLPPDIVTIAGATACNEGFEVGTFDLWSLILGLPDQNEDNYSFFENLEELYQNINPIYSAFSFNNQANPQKIYIKHLTASCFEVFETDLTVENCPPRIPEGFSPNNDGLNDWFNIQGLYDIFVNHELLIFNRYGTLIFVGDNNQPWNGVPNRGLNGTSNVVPQGSYYYILKLRDPNYKDFKGWITINY</sequence>
<gene>
    <name evidence="2" type="ORF">FJ651_11115</name>
</gene>
<dbReference type="Proteomes" id="UP000317332">
    <property type="component" value="Unassembled WGS sequence"/>
</dbReference>
<dbReference type="RefSeq" id="WP_140990598.1">
    <property type="nucleotide sequence ID" value="NZ_VHIQ01000005.1"/>
</dbReference>
<organism evidence="2 3">
    <name type="scientific">Paucihalobacter ruber</name>
    <dbReference type="NCBI Taxonomy" id="2567861"/>
    <lineage>
        <taxon>Bacteria</taxon>
        <taxon>Pseudomonadati</taxon>
        <taxon>Bacteroidota</taxon>
        <taxon>Flavobacteriia</taxon>
        <taxon>Flavobacteriales</taxon>
        <taxon>Flavobacteriaceae</taxon>
        <taxon>Paucihalobacter</taxon>
    </lineage>
</organism>
<dbReference type="EMBL" id="VHIQ01000005">
    <property type="protein sequence ID" value="TPV32851.1"/>
    <property type="molecule type" value="Genomic_DNA"/>
</dbReference>